<name>A0ABD6ADY8_9EURY</name>
<evidence type="ECO:0000313" key="6">
    <source>
        <dbReference type="Proteomes" id="UP001596547"/>
    </source>
</evidence>
<dbReference type="PANTHER" id="PTHR48078">
    <property type="entry name" value="THREONINE DEHYDRATASE, MITOCHONDRIAL-RELATED"/>
    <property type="match status" value="1"/>
</dbReference>
<proteinExistence type="predicted"/>
<organism evidence="5 6">
    <name type="scientific">Halomarina halobia</name>
    <dbReference type="NCBI Taxonomy" id="3033386"/>
    <lineage>
        <taxon>Archaea</taxon>
        <taxon>Methanobacteriati</taxon>
        <taxon>Methanobacteriota</taxon>
        <taxon>Stenosarchaea group</taxon>
        <taxon>Halobacteria</taxon>
        <taxon>Halobacteriales</taxon>
        <taxon>Natronomonadaceae</taxon>
        <taxon>Halomarina</taxon>
    </lineage>
</organism>
<dbReference type="AlphaFoldDB" id="A0ABD6ADY8"/>
<dbReference type="RefSeq" id="WP_276305620.1">
    <property type="nucleotide sequence ID" value="NZ_CP119992.1"/>
</dbReference>
<keyword evidence="3 5" id="KW-0456">Lyase</keyword>
<accession>A0ABD6ADY8</accession>
<gene>
    <name evidence="5" type="ORF">ACFQPE_15060</name>
</gene>
<dbReference type="Gene3D" id="3.40.50.1100">
    <property type="match status" value="2"/>
</dbReference>
<sequence length="390" mass="40648">MDTTAAFDGFVCTETGERFGAETSHHPDGGVLDAAYDYDAIDLDRAALESRGPGLGKYAELLPFPASSLATLGEGATPLVDCPALADELGVERVVVKDEGGNPTGTFADRGMALALTAARRHGAEDVALASTGDAGYSAAAYAARAGVTSHPFVPTRSTFLNKAMINVHGGDMRVVEGRLPQAEEAFREAMAEESWYSLAALETPYRHEGAKTVLYELLEQLDWEVPDAVFYPFEGSDGLLGLHKGGREFRDLGLVDDVPPLYAAQSTGCAPIVEAFESGESAHRPWEVPDTVCGGLERPDPPGGDLVQTALRESDGGAVATDDGDILESAAAVASREGVGMGVSAASAASAAWAMADELDEDATVVLVNTAAGAKDADLLRSHLMGQGF</sequence>
<evidence type="ECO:0000256" key="3">
    <source>
        <dbReference type="ARBA" id="ARBA00023239"/>
    </source>
</evidence>
<dbReference type="InterPro" id="IPR036052">
    <property type="entry name" value="TrpB-like_PALP_sf"/>
</dbReference>
<dbReference type="Proteomes" id="UP001596547">
    <property type="component" value="Unassembled WGS sequence"/>
</dbReference>
<dbReference type="GeneID" id="79315211"/>
<keyword evidence="6" id="KW-1185">Reference proteome</keyword>
<dbReference type="PANTHER" id="PTHR48078:SF6">
    <property type="entry name" value="L-THREONINE DEHYDRATASE CATABOLIC TDCB"/>
    <property type="match status" value="1"/>
</dbReference>
<dbReference type="InterPro" id="IPR001926">
    <property type="entry name" value="TrpB-like_PALP"/>
</dbReference>
<comment type="caution">
    <text evidence="5">The sequence shown here is derived from an EMBL/GenBank/DDBJ whole genome shotgun (WGS) entry which is preliminary data.</text>
</comment>
<reference evidence="5 6" key="1">
    <citation type="journal article" date="2019" name="Int. J. Syst. Evol. Microbiol.">
        <title>The Global Catalogue of Microorganisms (GCM) 10K type strain sequencing project: providing services to taxonomists for standard genome sequencing and annotation.</title>
        <authorList>
            <consortium name="The Broad Institute Genomics Platform"/>
            <consortium name="The Broad Institute Genome Sequencing Center for Infectious Disease"/>
            <person name="Wu L."/>
            <person name="Ma J."/>
        </authorList>
    </citation>
    <scope>NUCLEOTIDE SEQUENCE [LARGE SCALE GENOMIC DNA]</scope>
    <source>
        <strain evidence="5 6">PSR21</strain>
    </source>
</reference>
<protein>
    <submittedName>
        <fullName evidence="5">Threonine synthase</fullName>
        <ecNumber evidence="5">4.2.3.1</ecNumber>
    </submittedName>
</protein>
<evidence type="ECO:0000259" key="4">
    <source>
        <dbReference type="Pfam" id="PF00291"/>
    </source>
</evidence>
<comment type="cofactor">
    <cofactor evidence="1">
        <name>pyridoxal 5'-phosphate</name>
        <dbReference type="ChEBI" id="CHEBI:597326"/>
    </cofactor>
</comment>
<feature type="domain" description="Tryptophan synthase beta chain-like PALP" evidence="4">
    <location>
        <begin position="71"/>
        <end position="371"/>
    </location>
</feature>
<dbReference type="EMBL" id="JBHTBF010000002">
    <property type="protein sequence ID" value="MFC7318103.1"/>
    <property type="molecule type" value="Genomic_DNA"/>
</dbReference>
<keyword evidence="2" id="KW-0663">Pyridoxal phosphate</keyword>
<evidence type="ECO:0000256" key="1">
    <source>
        <dbReference type="ARBA" id="ARBA00001933"/>
    </source>
</evidence>
<dbReference type="GO" id="GO:0004795">
    <property type="term" value="F:threonine synthase activity"/>
    <property type="evidence" value="ECO:0007669"/>
    <property type="project" value="UniProtKB-EC"/>
</dbReference>
<dbReference type="NCBIfam" id="NF006050">
    <property type="entry name" value="PRK08197.1"/>
    <property type="match status" value="1"/>
</dbReference>
<evidence type="ECO:0000256" key="2">
    <source>
        <dbReference type="ARBA" id="ARBA00022898"/>
    </source>
</evidence>
<dbReference type="InterPro" id="IPR050147">
    <property type="entry name" value="Ser/Thr_Dehydratase"/>
</dbReference>
<dbReference type="Pfam" id="PF00291">
    <property type="entry name" value="PALP"/>
    <property type="match status" value="1"/>
</dbReference>
<dbReference type="SUPFAM" id="SSF53686">
    <property type="entry name" value="Tryptophan synthase beta subunit-like PLP-dependent enzymes"/>
    <property type="match status" value="1"/>
</dbReference>
<evidence type="ECO:0000313" key="5">
    <source>
        <dbReference type="EMBL" id="MFC7318103.1"/>
    </source>
</evidence>
<dbReference type="EC" id="4.2.3.1" evidence="5"/>